<proteinExistence type="predicted"/>
<gene>
    <name evidence="2" type="ORF">ES332_D08G137700v1</name>
</gene>
<feature type="region of interest" description="Disordered" evidence="1">
    <location>
        <begin position="78"/>
        <end position="114"/>
    </location>
</feature>
<accession>A0A5D2JUE7</accession>
<evidence type="ECO:0000256" key="1">
    <source>
        <dbReference type="SAM" id="MobiDB-lite"/>
    </source>
</evidence>
<sequence>MRNNPSLPERKKIEKKETLPTLFFQRSNRKLSASLSASPPDWGSVTTTAVVLPWSVAGVAQKGVLTPGFESRSKAKTLFKKETKNRDPLHPSRPDFSAKGKGFWRRGSGANPEF</sequence>
<name>A0A5D2JUE7_GOSTO</name>
<dbReference type="AlphaFoldDB" id="A0A5D2JUE7"/>
<protein>
    <submittedName>
        <fullName evidence="2">Uncharacterized protein</fullName>
    </submittedName>
</protein>
<dbReference type="EMBL" id="CM017630">
    <property type="protein sequence ID" value="TYH58214.1"/>
    <property type="molecule type" value="Genomic_DNA"/>
</dbReference>
<reference evidence="2 3" key="1">
    <citation type="submission" date="2019-07" db="EMBL/GenBank/DDBJ databases">
        <title>WGS assembly of Gossypium tomentosum.</title>
        <authorList>
            <person name="Chen Z.J."/>
            <person name="Sreedasyam A."/>
            <person name="Ando A."/>
            <person name="Song Q."/>
            <person name="De L."/>
            <person name="Hulse-Kemp A."/>
            <person name="Ding M."/>
            <person name="Ye W."/>
            <person name="Kirkbride R."/>
            <person name="Jenkins J."/>
            <person name="Plott C."/>
            <person name="Lovell J."/>
            <person name="Lin Y.-M."/>
            <person name="Vaughn R."/>
            <person name="Liu B."/>
            <person name="Li W."/>
            <person name="Simpson S."/>
            <person name="Scheffler B."/>
            <person name="Saski C."/>
            <person name="Grover C."/>
            <person name="Hu G."/>
            <person name="Conover J."/>
            <person name="Carlson J."/>
            <person name="Shu S."/>
            <person name="Boston L."/>
            <person name="Williams M."/>
            <person name="Peterson D."/>
            <person name="Mcgee K."/>
            <person name="Jones D."/>
            <person name="Wendel J."/>
            <person name="Stelly D."/>
            <person name="Grimwood J."/>
            <person name="Schmutz J."/>
        </authorList>
    </citation>
    <scope>NUCLEOTIDE SEQUENCE [LARGE SCALE GENOMIC DNA]</scope>
    <source>
        <strain evidence="2">7179.01</strain>
    </source>
</reference>
<evidence type="ECO:0000313" key="2">
    <source>
        <dbReference type="EMBL" id="TYH58214.1"/>
    </source>
</evidence>
<organism evidence="2 3">
    <name type="scientific">Gossypium tomentosum</name>
    <name type="common">Hawaiian cotton</name>
    <name type="synonym">Gossypium sandvicense</name>
    <dbReference type="NCBI Taxonomy" id="34277"/>
    <lineage>
        <taxon>Eukaryota</taxon>
        <taxon>Viridiplantae</taxon>
        <taxon>Streptophyta</taxon>
        <taxon>Embryophyta</taxon>
        <taxon>Tracheophyta</taxon>
        <taxon>Spermatophyta</taxon>
        <taxon>Magnoliopsida</taxon>
        <taxon>eudicotyledons</taxon>
        <taxon>Gunneridae</taxon>
        <taxon>Pentapetalae</taxon>
        <taxon>rosids</taxon>
        <taxon>malvids</taxon>
        <taxon>Malvales</taxon>
        <taxon>Malvaceae</taxon>
        <taxon>Malvoideae</taxon>
        <taxon>Gossypium</taxon>
    </lineage>
</organism>
<evidence type="ECO:0000313" key="3">
    <source>
        <dbReference type="Proteomes" id="UP000322667"/>
    </source>
</evidence>
<keyword evidence="3" id="KW-1185">Reference proteome</keyword>
<feature type="compositionally biased region" description="Basic and acidic residues" evidence="1">
    <location>
        <begin position="79"/>
        <end position="98"/>
    </location>
</feature>
<dbReference type="Proteomes" id="UP000322667">
    <property type="component" value="Chromosome D08"/>
</dbReference>